<organism evidence="2 3">
    <name type="scientific">Vibrio vulnificus (strain YJ016)</name>
    <dbReference type="NCBI Taxonomy" id="196600"/>
    <lineage>
        <taxon>Bacteria</taxon>
        <taxon>Pseudomonadati</taxon>
        <taxon>Pseudomonadota</taxon>
        <taxon>Gammaproteobacteria</taxon>
        <taxon>Vibrionales</taxon>
        <taxon>Vibrionaceae</taxon>
        <taxon>Vibrio</taxon>
    </lineage>
</organism>
<dbReference type="EMBL" id="BA000037">
    <property type="protein sequence ID" value="BAC94499.1"/>
    <property type="molecule type" value="Genomic_DNA"/>
</dbReference>
<accession>Q7MKP3</accession>
<evidence type="ECO:0000313" key="2">
    <source>
        <dbReference type="EMBL" id="BAC94499.1"/>
    </source>
</evidence>
<dbReference type="KEGG" id="vvy:VV1735"/>
<proteinExistence type="predicted"/>
<dbReference type="HOGENOM" id="CLU_3031324_0_0_6"/>
<feature type="region of interest" description="Disordered" evidence="1">
    <location>
        <begin position="1"/>
        <end position="26"/>
    </location>
</feature>
<dbReference type="Proteomes" id="UP000002675">
    <property type="component" value="Chromosome I"/>
</dbReference>
<name>Q7MKP3_VIBVY</name>
<dbReference type="AlphaFoldDB" id="Q7MKP3"/>
<sequence>MNSSETSDNSMEHGHPRNLPVDHQQLYGANNYRKNKYGHHSRSLSETVMFCQIKK</sequence>
<evidence type="ECO:0000313" key="3">
    <source>
        <dbReference type="Proteomes" id="UP000002675"/>
    </source>
</evidence>
<gene>
    <name evidence="2" type="ordered locus">VV1735</name>
</gene>
<evidence type="ECO:0000256" key="1">
    <source>
        <dbReference type="SAM" id="MobiDB-lite"/>
    </source>
</evidence>
<protein>
    <submittedName>
        <fullName evidence="2">Transposase and inactivated derivative</fullName>
    </submittedName>
</protein>
<reference evidence="2 3" key="1">
    <citation type="journal article" date="2003" name="Genome Res.">
        <title>Comparative genome analysis of Vibrio vulnificus, a marine pathogen.</title>
        <authorList>
            <person name="Chen C.Y."/>
            <person name="Wu K.M."/>
            <person name="Chang Y.C."/>
            <person name="Chang C.H."/>
            <person name="Tsai H.C."/>
            <person name="Liao T.L."/>
            <person name="Liu Y.M."/>
            <person name="Chen H.J."/>
            <person name="Shen A.B."/>
            <person name="Li J.C."/>
            <person name="Su T.L."/>
            <person name="Shao C.P."/>
            <person name="Lee C.T."/>
            <person name="Hor L.I."/>
            <person name="Tsai S.F."/>
        </authorList>
    </citation>
    <scope>NUCLEOTIDE SEQUENCE [LARGE SCALE GENOMIC DNA]</scope>
    <source>
        <strain evidence="2 3">YJ016</strain>
    </source>
</reference>